<dbReference type="Pfam" id="PF25785">
    <property type="entry name" value="TPR"/>
    <property type="match status" value="1"/>
</dbReference>
<evidence type="ECO:0000256" key="4">
    <source>
        <dbReference type="SAM" id="Coils"/>
    </source>
</evidence>
<feature type="compositionally biased region" description="Polar residues" evidence="5">
    <location>
        <begin position="264"/>
        <end position="273"/>
    </location>
</feature>
<dbReference type="GeneID" id="80880373"/>
<dbReference type="RefSeq" id="XP_056041656.1">
    <property type="nucleotide sequence ID" value="XM_056185207.1"/>
</dbReference>
<evidence type="ECO:0000313" key="10">
    <source>
        <dbReference type="Proteomes" id="UP001217417"/>
    </source>
</evidence>
<dbReference type="Proteomes" id="UP001217417">
    <property type="component" value="Unassembled WGS sequence"/>
</dbReference>
<dbReference type="Pfam" id="PF25481">
    <property type="entry name" value="Nucleoprot-TPR"/>
    <property type="match status" value="1"/>
</dbReference>
<feature type="coiled-coil region" evidence="4">
    <location>
        <begin position="572"/>
        <end position="645"/>
    </location>
</feature>
<comment type="caution">
    <text evidence="9">The sequence shown here is derived from an EMBL/GenBank/DDBJ whole genome shotgun (WGS) entry which is preliminary data.</text>
</comment>
<feature type="coiled-coil region" evidence="4">
    <location>
        <begin position="472"/>
        <end position="532"/>
    </location>
</feature>
<dbReference type="EMBL" id="JARPMG010000009">
    <property type="protein sequence ID" value="KAJ8098206.1"/>
    <property type="molecule type" value="Genomic_DNA"/>
</dbReference>
<dbReference type="InterPro" id="IPR057577">
    <property type="entry name" value="Nucleoprot-TPR/MLP1_dom"/>
</dbReference>
<feature type="domain" description="Nucleoprotein TPR/MLP1-2" evidence="6">
    <location>
        <begin position="955"/>
        <end position="1083"/>
    </location>
</feature>
<reference evidence="9" key="1">
    <citation type="submission" date="2023-03" db="EMBL/GenBank/DDBJ databases">
        <title>Near-Complete genome sequence of Lipomyces tetrasporous NRRL Y-64009, an oleaginous yeast capable of growing on lignocellulosic hydrolysates.</title>
        <authorList>
            <consortium name="Lawrence Berkeley National Laboratory"/>
            <person name="Jagtap S.S."/>
            <person name="Liu J.-J."/>
            <person name="Walukiewicz H.E."/>
            <person name="Pangilinan J."/>
            <person name="Lipzen A."/>
            <person name="Ahrendt S."/>
            <person name="Koriabine M."/>
            <person name="Cobaugh K."/>
            <person name="Salamov A."/>
            <person name="Yoshinaga Y."/>
            <person name="Ng V."/>
            <person name="Daum C."/>
            <person name="Grigoriev I.V."/>
            <person name="Slininger P.J."/>
            <person name="Dien B.S."/>
            <person name="Jin Y.-S."/>
            <person name="Rao C.V."/>
        </authorList>
    </citation>
    <scope>NUCLEOTIDE SEQUENCE</scope>
    <source>
        <strain evidence="9">NRRL Y-64009</strain>
    </source>
</reference>
<organism evidence="9 10">
    <name type="scientific">Lipomyces tetrasporus</name>
    <dbReference type="NCBI Taxonomy" id="54092"/>
    <lineage>
        <taxon>Eukaryota</taxon>
        <taxon>Fungi</taxon>
        <taxon>Dikarya</taxon>
        <taxon>Ascomycota</taxon>
        <taxon>Saccharomycotina</taxon>
        <taxon>Lipomycetes</taxon>
        <taxon>Lipomycetales</taxon>
        <taxon>Lipomycetaceae</taxon>
        <taxon>Lipomyces</taxon>
    </lineage>
</organism>
<evidence type="ECO:0000259" key="7">
    <source>
        <dbReference type="Pfam" id="PF25481"/>
    </source>
</evidence>
<accession>A0AAD7QN24</accession>
<evidence type="ECO:0000256" key="3">
    <source>
        <dbReference type="ARBA" id="ARBA00023242"/>
    </source>
</evidence>
<feature type="coiled-coil region" evidence="4">
    <location>
        <begin position="1013"/>
        <end position="1093"/>
    </location>
</feature>
<dbReference type="Pfam" id="PF07926">
    <property type="entry name" value="TPR_MLP1_2"/>
    <property type="match status" value="1"/>
</dbReference>
<dbReference type="GO" id="GO:0006406">
    <property type="term" value="P:mRNA export from nucleus"/>
    <property type="evidence" value="ECO:0007669"/>
    <property type="project" value="TreeGrafter"/>
</dbReference>
<dbReference type="GO" id="GO:0005643">
    <property type="term" value="C:nuclear pore"/>
    <property type="evidence" value="ECO:0007669"/>
    <property type="project" value="TreeGrafter"/>
</dbReference>
<feature type="coiled-coil region" evidence="4">
    <location>
        <begin position="1175"/>
        <end position="1357"/>
    </location>
</feature>
<feature type="coiled-coil region" evidence="4">
    <location>
        <begin position="312"/>
        <end position="395"/>
    </location>
</feature>
<dbReference type="PANTHER" id="PTHR18898:SF2">
    <property type="entry name" value="NUCLEOPROTEIN TPR"/>
    <property type="match status" value="1"/>
</dbReference>
<feature type="domain" description="NUA/TPR/MLP1-2-like" evidence="8">
    <location>
        <begin position="383"/>
        <end position="491"/>
    </location>
</feature>
<comment type="subcellular location">
    <subcellularLocation>
        <location evidence="1">Nucleus</location>
    </subcellularLocation>
</comment>
<evidence type="ECO:0000256" key="1">
    <source>
        <dbReference type="ARBA" id="ARBA00004123"/>
    </source>
</evidence>
<feature type="coiled-coil region" evidence="4">
    <location>
        <begin position="16"/>
        <end position="78"/>
    </location>
</feature>
<feature type="coiled-coil region" evidence="4">
    <location>
        <begin position="950"/>
        <end position="977"/>
    </location>
</feature>
<dbReference type="Gene3D" id="1.10.287.1490">
    <property type="match status" value="1"/>
</dbReference>
<keyword evidence="3" id="KW-0539">Nucleus</keyword>
<feature type="coiled-coil region" evidence="4">
    <location>
        <begin position="815"/>
        <end position="892"/>
    </location>
</feature>
<gene>
    <name evidence="9" type="ORF">POJ06DRAFT_200750</name>
</gene>
<dbReference type="InterPro" id="IPR012929">
    <property type="entry name" value="Nucleoprot-TPR/MLP1-2_dom"/>
</dbReference>
<evidence type="ECO:0000256" key="2">
    <source>
        <dbReference type="ARBA" id="ARBA00023054"/>
    </source>
</evidence>
<name>A0AAD7QN24_9ASCO</name>
<dbReference type="PANTHER" id="PTHR18898">
    <property type="entry name" value="NUCLEOPROTEIN TPR-RELATED"/>
    <property type="match status" value="1"/>
</dbReference>
<protein>
    <recommendedName>
        <fullName evidence="11">Nucleoprotein TPR/MLP1 domain-containing protein</fullName>
    </recommendedName>
</protein>
<dbReference type="GO" id="GO:0017056">
    <property type="term" value="F:structural constituent of nuclear pore"/>
    <property type="evidence" value="ECO:0007669"/>
    <property type="project" value="TreeGrafter"/>
</dbReference>
<evidence type="ECO:0000259" key="6">
    <source>
        <dbReference type="Pfam" id="PF07926"/>
    </source>
</evidence>
<keyword evidence="10" id="KW-1185">Reference proteome</keyword>
<dbReference type="GO" id="GO:0006606">
    <property type="term" value="P:protein import into nucleus"/>
    <property type="evidence" value="ECO:0007669"/>
    <property type="project" value="InterPro"/>
</dbReference>
<dbReference type="InterPro" id="IPR057974">
    <property type="entry name" value="NUA/TPR/MLP1-2-like_dom"/>
</dbReference>
<sequence length="1392" mass="159325">MSLDGQQSTASLQHRIEALEAENRHTVEALDKRNKEIATLNEEFEGLQAKYLDCRKNAVDLENKLQQAEAAKLSAKFREQNLTQEIELLKTNSTWLDNELSTKTTEFSNFRKEKSVQVSQLQGELDSALADVSTLTKTKDTLTDRVGTLAKSLEDALQKVKTVQDSSAAAEENFKKEMTSQQRLAALWERSTTEARARISELEEALETERGKEAQHAASWQAIAEKESDRADEAETKLAALETQLEELHAVQERLDEQQEQQRTPATPSTPYGNGNGSIRDMSQISLFSPSAHAITQVQKSGVSLTQLYTDFMKAKHQLEHERRRNQSLQQNFDELIQDLETRAPIIQAEREEASRLKVEIADMSVLLDETEKEKEDLEKQLKALTVSVNDGERDNKIYRQQVHDLSRQVQQVLFELQSQISGPSPLSAAEQAELRRLIADASSTEQLSDTDALISERLVTFKNTIELQQQNQNLLRVTRELGDRLEREEAETRRKMEDLEAAAVREKQAKIEELETEIKRTQTKMDSYQRERDMFRDILSGKNGANGATMAITVSPPATEHEGQAISADEYRETVKKNEEATKALKDLQEQFDIYRRETGVDMKMLNEQVIRLSDERATVQQELSRAQTQVELITERLKIMTDNFEMTKKENVEVLKRNTQIQENLTKQDLKTQQVANEVVDVKATLETMRNENANLKAEKSLFNSIQQRLTRENDNLTEEKTRLNSMIIYLQNVEAEREKTDAETRRRLVSQVENLEAELNATKTKLDTETEEVRKITIRKEYESKEFQEKLDKMLAELSTTKESLVKARTSQEQLQSNVEVLTASLVTAEEKVTLYQRQIEEEGFSVARNLESEVAELKTTLESTRAELEEAKEHAEHLSGIASAAEEALESMNATHDQYKSSVEEQLRNRDTEIGQLNVQVTTLAKELAETNVELSKSQEMAVESARQFSEEKTKLEEEVQRLSDSETRLLSNVRILQNDLRKQAQITHESQKNYEAELVKHAATAQEIQKLRNSHNRTMDRVHQLRKDAEVAKNALDNGEASWNSRREGYEKEIEELKSRCDDLLEQNKLLHNQLESLSSQINRVQKQQQTATSASTTETESADIIEGIDTIRATPARTLSSTADNSIEEMREIVKFLRHEKEIVDCQYELSLQETKRLKQRLDHTVASLDEVRVQLAQERENNSSTREQNRLHQELLDRVNEINILRESNSSLREDNRRANNRIRNLEDHIKQLEAQIQPLEDKSASATADLEAKEQQLKLVQEDSERWKNRAQQILQKYERVDPVELQNLKDEVAGLTTKLETASNERDAAKSEIEATKQRLLTEKEEALKAKDEELQTVKSEAESVRTEIGTIKEELNAAITKVSSYVRLVLCSINNKIIAIVR</sequence>
<feature type="coiled-coil region" evidence="4">
    <location>
        <begin position="681"/>
        <end position="775"/>
    </location>
</feature>
<proteinExistence type="predicted"/>
<feature type="region of interest" description="Disordered" evidence="5">
    <location>
        <begin position="254"/>
        <end position="280"/>
    </location>
</feature>
<evidence type="ECO:0000313" key="9">
    <source>
        <dbReference type="EMBL" id="KAJ8098206.1"/>
    </source>
</evidence>
<evidence type="ECO:0000256" key="5">
    <source>
        <dbReference type="SAM" id="MobiDB-lite"/>
    </source>
</evidence>
<evidence type="ECO:0000259" key="8">
    <source>
        <dbReference type="Pfam" id="PF25785"/>
    </source>
</evidence>
<feature type="domain" description="Nucleoprotein TPR/MPL1" evidence="7">
    <location>
        <begin position="71"/>
        <end position="146"/>
    </location>
</feature>
<evidence type="ECO:0008006" key="11">
    <source>
        <dbReference type="Google" id="ProtNLM"/>
    </source>
</evidence>
<keyword evidence="2 4" id="KW-0175">Coiled coil</keyword>